<evidence type="ECO:0000256" key="2">
    <source>
        <dbReference type="ARBA" id="ARBA00022645"/>
    </source>
</evidence>
<keyword evidence="4" id="KW-0328">Glycosyltransferase</keyword>
<dbReference type="SUPFAM" id="SSF53955">
    <property type="entry name" value="Lysozyme-like"/>
    <property type="match status" value="1"/>
</dbReference>
<comment type="catalytic activity">
    <reaction evidence="15">
        <text>[GlcNAc-(1-&gt;4)-Mur2Ac(oyl-L-Ala-gamma-D-Glu-L-Lys-D-Ala-D-Ala)](n)-di-trans,octa-cis-undecaprenyl diphosphate + beta-D-GlcNAc-(1-&gt;4)-Mur2Ac(oyl-L-Ala-gamma-D-Glu-L-Lys-D-Ala-D-Ala)-di-trans,octa-cis-undecaprenyl diphosphate = [GlcNAc-(1-&gt;4)-Mur2Ac(oyl-L-Ala-gamma-D-Glu-L-Lys-D-Ala-D-Ala)](n+1)-di-trans,octa-cis-undecaprenyl diphosphate + di-trans,octa-cis-undecaprenyl diphosphate + H(+)</text>
        <dbReference type="Rhea" id="RHEA:23708"/>
        <dbReference type="Rhea" id="RHEA-COMP:9602"/>
        <dbReference type="Rhea" id="RHEA-COMP:9603"/>
        <dbReference type="ChEBI" id="CHEBI:15378"/>
        <dbReference type="ChEBI" id="CHEBI:58405"/>
        <dbReference type="ChEBI" id="CHEBI:60033"/>
        <dbReference type="ChEBI" id="CHEBI:78435"/>
        <dbReference type="EC" id="2.4.99.28"/>
    </reaction>
</comment>
<dbReference type="InterPro" id="IPR001460">
    <property type="entry name" value="PCN-bd_Tpept"/>
</dbReference>
<dbReference type="GO" id="GO:0008360">
    <property type="term" value="P:regulation of cell shape"/>
    <property type="evidence" value="ECO:0007669"/>
    <property type="project" value="UniProtKB-KW"/>
</dbReference>
<evidence type="ECO:0000256" key="7">
    <source>
        <dbReference type="ARBA" id="ARBA00022801"/>
    </source>
</evidence>
<keyword evidence="6 17" id="KW-0812">Transmembrane</keyword>
<dbReference type="Gene3D" id="3.40.710.10">
    <property type="entry name" value="DD-peptidase/beta-lactamase superfamily"/>
    <property type="match status" value="1"/>
</dbReference>
<dbReference type="EMBL" id="WJQR01000001">
    <property type="protein sequence ID" value="MRI80725.1"/>
    <property type="molecule type" value="Genomic_DNA"/>
</dbReference>
<dbReference type="GO" id="GO:0030288">
    <property type="term" value="C:outer membrane-bounded periplasmic space"/>
    <property type="evidence" value="ECO:0007669"/>
    <property type="project" value="TreeGrafter"/>
</dbReference>
<dbReference type="InterPro" id="IPR036950">
    <property type="entry name" value="PBP_transglycosylase"/>
</dbReference>
<dbReference type="AlphaFoldDB" id="A0A844BFJ0"/>
<keyword evidence="3" id="KW-0645">Protease</keyword>
<accession>A0A844BFJ0</accession>
<evidence type="ECO:0000256" key="5">
    <source>
        <dbReference type="ARBA" id="ARBA00022679"/>
    </source>
</evidence>
<dbReference type="InterPro" id="IPR012338">
    <property type="entry name" value="Beta-lactam/transpept-like"/>
</dbReference>
<gene>
    <name evidence="20" type="ORF">GIY11_01585</name>
</gene>
<reference evidence="20 21" key="1">
    <citation type="submission" date="2019-11" db="EMBL/GenBank/DDBJ databases">
        <title>Characterisation of Fundicoccus ignavus gen. nov. sp. nov., a novel genus of the family Aerococcaceae isolated from bulk tank milk.</title>
        <authorList>
            <person name="Siebert A."/>
            <person name="Huptas C."/>
            <person name="Wenning M."/>
            <person name="Scherer S."/>
            <person name="Doll E.V."/>
        </authorList>
    </citation>
    <scope>NUCLEOTIDE SEQUENCE [LARGE SCALE GENOMIC DNA]</scope>
    <source>
        <strain evidence="20 21">DSM 109653</strain>
    </source>
</reference>
<feature type="compositionally biased region" description="Acidic residues" evidence="16">
    <location>
        <begin position="1010"/>
        <end position="1029"/>
    </location>
</feature>
<dbReference type="GO" id="GO:0009252">
    <property type="term" value="P:peptidoglycan biosynthetic process"/>
    <property type="evidence" value="ECO:0007669"/>
    <property type="project" value="UniProtKB-KW"/>
</dbReference>
<organism evidence="20 21">
    <name type="scientific">Fundicoccus ignavus</name>
    <dbReference type="NCBI Taxonomy" id="2664442"/>
    <lineage>
        <taxon>Bacteria</taxon>
        <taxon>Bacillati</taxon>
        <taxon>Bacillota</taxon>
        <taxon>Bacilli</taxon>
        <taxon>Lactobacillales</taxon>
        <taxon>Aerococcaceae</taxon>
        <taxon>Fundicoccus</taxon>
    </lineage>
</organism>
<evidence type="ECO:0000256" key="17">
    <source>
        <dbReference type="SAM" id="Phobius"/>
    </source>
</evidence>
<keyword evidence="13" id="KW-0961">Cell wall biogenesis/degradation</keyword>
<evidence type="ECO:0000256" key="6">
    <source>
        <dbReference type="ARBA" id="ARBA00022692"/>
    </source>
</evidence>
<keyword evidence="2" id="KW-0121">Carboxypeptidase</keyword>
<feature type="transmembrane region" description="Helical" evidence="17">
    <location>
        <begin position="230"/>
        <end position="254"/>
    </location>
</feature>
<evidence type="ECO:0000256" key="12">
    <source>
        <dbReference type="ARBA" id="ARBA00023268"/>
    </source>
</evidence>
<evidence type="ECO:0000256" key="4">
    <source>
        <dbReference type="ARBA" id="ARBA00022676"/>
    </source>
</evidence>
<evidence type="ECO:0000256" key="15">
    <source>
        <dbReference type="ARBA" id="ARBA00049902"/>
    </source>
</evidence>
<keyword evidence="11 17" id="KW-0472">Membrane</keyword>
<dbReference type="InterPro" id="IPR001264">
    <property type="entry name" value="Glyco_trans_51"/>
</dbReference>
<evidence type="ECO:0000256" key="14">
    <source>
        <dbReference type="ARBA" id="ARBA00034000"/>
    </source>
</evidence>
<name>A0A844BFJ0_9LACT</name>
<feature type="compositionally biased region" description="Low complexity" evidence="16">
    <location>
        <begin position="993"/>
        <end position="1009"/>
    </location>
</feature>
<feature type="domain" description="Glycosyl transferase family 51" evidence="19">
    <location>
        <begin position="286"/>
        <end position="472"/>
    </location>
</feature>
<dbReference type="Gene3D" id="3.40.50.12800">
    <property type="match status" value="1"/>
</dbReference>
<dbReference type="Proteomes" id="UP000469870">
    <property type="component" value="Unassembled WGS sequence"/>
</dbReference>
<keyword evidence="5" id="KW-0808">Transferase</keyword>
<evidence type="ECO:0000256" key="10">
    <source>
        <dbReference type="ARBA" id="ARBA00022989"/>
    </source>
</evidence>
<evidence type="ECO:0000256" key="16">
    <source>
        <dbReference type="SAM" id="MobiDB-lite"/>
    </source>
</evidence>
<evidence type="ECO:0000256" key="11">
    <source>
        <dbReference type="ARBA" id="ARBA00023136"/>
    </source>
</evidence>
<dbReference type="Gene3D" id="3.90.1310.40">
    <property type="match status" value="1"/>
</dbReference>
<comment type="catalytic activity">
    <reaction evidence="14">
        <text>Preferential cleavage: (Ac)2-L-Lys-D-Ala-|-D-Ala. Also transpeptidation of peptidyl-alanyl moieties that are N-acyl substituents of D-alanine.</text>
        <dbReference type="EC" id="3.4.16.4"/>
    </reaction>
</comment>
<protein>
    <submittedName>
        <fullName evidence="20">Penicillin-binding protein</fullName>
    </submittedName>
</protein>
<dbReference type="Gene3D" id="1.10.3810.10">
    <property type="entry name" value="Biosynthetic peptidoglycan transglycosylase-like"/>
    <property type="match status" value="1"/>
</dbReference>
<evidence type="ECO:0000313" key="20">
    <source>
        <dbReference type="EMBL" id="MRI80725.1"/>
    </source>
</evidence>
<evidence type="ECO:0000256" key="13">
    <source>
        <dbReference type="ARBA" id="ARBA00023316"/>
    </source>
</evidence>
<evidence type="ECO:0000256" key="3">
    <source>
        <dbReference type="ARBA" id="ARBA00022670"/>
    </source>
</evidence>
<evidence type="ECO:0000256" key="8">
    <source>
        <dbReference type="ARBA" id="ARBA00022960"/>
    </source>
</evidence>
<dbReference type="GO" id="GO:0006508">
    <property type="term" value="P:proteolysis"/>
    <property type="evidence" value="ECO:0007669"/>
    <property type="project" value="UniProtKB-KW"/>
</dbReference>
<dbReference type="GO" id="GO:0008658">
    <property type="term" value="F:penicillin binding"/>
    <property type="evidence" value="ECO:0007669"/>
    <property type="project" value="InterPro"/>
</dbReference>
<dbReference type="PANTHER" id="PTHR32282:SF32">
    <property type="entry name" value="PENICILLIN-BINDING PROTEIN 2A"/>
    <property type="match status" value="1"/>
</dbReference>
<keyword evidence="1" id="KW-1003">Cell membrane</keyword>
<evidence type="ECO:0000256" key="1">
    <source>
        <dbReference type="ARBA" id="ARBA00022475"/>
    </source>
</evidence>
<keyword evidence="9" id="KW-0573">Peptidoglycan synthesis</keyword>
<dbReference type="InterPro" id="IPR050396">
    <property type="entry name" value="Glycosyltr_51/Transpeptidase"/>
</dbReference>
<dbReference type="Pfam" id="PF00912">
    <property type="entry name" value="Transgly"/>
    <property type="match status" value="1"/>
</dbReference>
<dbReference type="GO" id="GO:0071555">
    <property type="term" value="P:cell wall organization"/>
    <property type="evidence" value="ECO:0007669"/>
    <property type="project" value="UniProtKB-KW"/>
</dbReference>
<evidence type="ECO:0000259" key="19">
    <source>
        <dbReference type="Pfam" id="PF00912"/>
    </source>
</evidence>
<dbReference type="InterPro" id="IPR023346">
    <property type="entry name" value="Lysozyme-like_dom_sf"/>
</dbReference>
<keyword evidence="12" id="KW-0511">Multifunctional enzyme</keyword>
<evidence type="ECO:0000256" key="9">
    <source>
        <dbReference type="ARBA" id="ARBA00022984"/>
    </source>
</evidence>
<dbReference type="Pfam" id="PF00905">
    <property type="entry name" value="Transpeptidase"/>
    <property type="match status" value="1"/>
</dbReference>
<evidence type="ECO:0000259" key="18">
    <source>
        <dbReference type="Pfam" id="PF00905"/>
    </source>
</evidence>
<proteinExistence type="predicted"/>
<dbReference type="GO" id="GO:0008955">
    <property type="term" value="F:peptidoglycan glycosyltransferase activity"/>
    <property type="evidence" value="ECO:0007669"/>
    <property type="project" value="UniProtKB-EC"/>
</dbReference>
<feature type="region of interest" description="Disordered" evidence="16">
    <location>
        <begin position="993"/>
        <end position="1036"/>
    </location>
</feature>
<keyword evidence="8" id="KW-0133">Cell shape</keyword>
<keyword evidence="10 17" id="KW-1133">Transmembrane helix</keyword>
<dbReference type="GO" id="GO:0009002">
    <property type="term" value="F:serine-type D-Ala-D-Ala carboxypeptidase activity"/>
    <property type="evidence" value="ECO:0007669"/>
    <property type="project" value="UniProtKB-EC"/>
</dbReference>
<dbReference type="PANTHER" id="PTHR32282">
    <property type="entry name" value="BINDING PROTEIN TRANSPEPTIDASE, PUTATIVE-RELATED"/>
    <property type="match status" value="1"/>
</dbReference>
<feature type="domain" description="Penicillin-binding protein transpeptidase" evidence="18">
    <location>
        <begin position="610"/>
        <end position="862"/>
    </location>
</feature>
<comment type="caution">
    <text evidence="20">The sequence shown here is derived from an EMBL/GenBank/DDBJ whole genome shotgun (WGS) entry which is preliminary data.</text>
</comment>
<sequence length="1036" mass="115696">MDDDSSVEHTVPNNIHENENRLNDIVLDTSPSLFESSSSVEQLDEINKVEKLVEDIPVNSLVETQEEDRLVETVQIEPEEEISEDIPSEDENIQDLSLNINPTGTEADAETLIDASLNSDHEISNLNSTIEEIDQSKPDLGETIELSEVQVMATDNESAHFTVIHEPVDVESAVTKLNDETESSTVPQVIPVYKRKNKETKKEIYSLDSFSKKEKVFFGINITFNVVKRLILYLVLIGVLGGAMAAGAGFGYFANLVSKTEPPSQEDMASAINRLEQQSTLYYASGEPIANVRADVVRTITNIDEISNYIIDGLVATEDEDFYNHPGVMPKAIFRAVIETILTSDGTGGSTLTQQLVKQQLLSPDVTFFRKANEILLALRLENYFTKDQIITAYLNVSPFGRNNNGDNVAGIMKAAEGIFGVEPSEVSLPQAAFLVGLPQDPYTYTPYDQTGNFVEDFEPGIERMKEVLYRMYREEKINKDEYEAAIAYDITQDFLPQETRDEQRQSYLYNAMMGGAIEQLMLLNIQEDSLDWKKVYEDVDWYNEYYFEAEEQLRTGGYKVYTTIDKEIYDQLQVSAVTHNSNLGATYDGVFVNPETGAETYYIEDVQTGIVVIENATGKVLGFVSGTDFENNQIDHAFNMRRSPGSTIKPLAVYGPAIQENLINPSTIIPDTAYVYTSNDGVEWTPTNYGGVVSGTFYSARTALMKSDNIPTVRIYEQLLNRKVPIIDYLEKMGFNTVDSYTESDTHNLAFSLGGVTTGPTVFEQTRAFSTFANNGQYVDGYYIERIEDVFGNVVFQQDEAPVEVFSQDSNYLMVDMLRDTMNGGSGQTAAATLNFGGDWISKSGISENSKDIWFIGSTPSITVGSWIGYDNQYAEYVFDLNDGFDREAVRSQTYWGNIVNDLYALRPEIFGIDLTFTQPETVQAQTVLQSTGTLPGSVQVNNRTYQVTSPTYEDLFKTSNPAPALSYNFMFNATDSDHQTFWAGIVQAIQQQQQQQQQQQESSSSSSESEESSSDETSEENSDESTSEDTPPAE</sequence>
<evidence type="ECO:0000313" key="21">
    <source>
        <dbReference type="Proteomes" id="UP000469870"/>
    </source>
</evidence>
<keyword evidence="7" id="KW-0378">Hydrolase</keyword>
<dbReference type="SUPFAM" id="SSF56601">
    <property type="entry name" value="beta-lactamase/transpeptidase-like"/>
    <property type="match status" value="1"/>
</dbReference>